<sequence>MDNVCEQLENYILENWEHVSGETVEKILTCFFTLSYFPEHVDVFERSSEIMIRDFQYMSGLSIIQGLLSLVFYKSCPQHLLALVFSNEFVKRIEQEIAMCYSKDFYPQRIMNLMMQLNRAVCLDCPEYNIKWFQQSFIEAQASKLPVVKSVTHNEVHLLLQRIVKKPGYISVDRVTHYGYRVDFELYIDQYNRFVAPIPDDYINKNFIPSVNRIAILLLHNKMFCENDIHRLKGSELLRMRHLEMLGYRVIHVKIHDFNILYSNMAAKLRYLRKLLQLSA</sequence>
<dbReference type="InterPro" id="IPR013579">
    <property type="entry name" value="FAST_2"/>
</dbReference>
<dbReference type="OrthoDB" id="385235at2759"/>
<dbReference type="SMART" id="SM00952">
    <property type="entry name" value="RAP"/>
    <property type="match status" value="1"/>
</dbReference>
<feature type="domain" description="RAP" evidence="1">
    <location>
        <begin position="214"/>
        <end position="274"/>
    </location>
</feature>
<evidence type="ECO:0000313" key="3">
    <source>
        <dbReference type="Proteomes" id="UP000183832"/>
    </source>
</evidence>
<dbReference type="GO" id="GO:0044528">
    <property type="term" value="P:regulation of mitochondrial mRNA stability"/>
    <property type="evidence" value="ECO:0007669"/>
    <property type="project" value="InterPro"/>
</dbReference>
<dbReference type="Pfam" id="PF08368">
    <property type="entry name" value="FAST_2"/>
    <property type="match status" value="1"/>
</dbReference>
<name>A0A1J1HGJ2_9DIPT</name>
<dbReference type="Pfam" id="PF08373">
    <property type="entry name" value="RAP"/>
    <property type="match status" value="1"/>
</dbReference>
<dbReference type="EMBL" id="CVRI01000001">
    <property type="protein sequence ID" value="CRK86524.1"/>
    <property type="molecule type" value="Genomic_DNA"/>
</dbReference>
<dbReference type="AlphaFoldDB" id="A0A1J1HGJ2"/>
<proteinExistence type="predicted"/>
<evidence type="ECO:0000313" key="2">
    <source>
        <dbReference type="EMBL" id="CRK86524.1"/>
    </source>
</evidence>
<evidence type="ECO:0000259" key="1">
    <source>
        <dbReference type="PROSITE" id="PS51286"/>
    </source>
</evidence>
<dbReference type="InterPro" id="IPR010622">
    <property type="entry name" value="FAST_Leu-rich"/>
</dbReference>
<dbReference type="Proteomes" id="UP000183832">
    <property type="component" value="Unassembled WGS sequence"/>
</dbReference>
<keyword evidence="3" id="KW-1185">Reference proteome</keyword>
<dbReference type="PROSITE" id="PS51286">
    <property type="entry name" value="RAP"/>
    <property type="match status" value="1"/>
</dbReference>
<accession>A0A1J1HGJ2</accession>
<organism evidence="2 3">
    <name type="scientific">Clunio marinus</name>
    <dbReference type="NCBI Taxonomy" id="568069"/>
    <lineage>
        <taxon>Eukaryota</taxon>
        <taxon>Metazoa</taxon>
        <taxon>Ecdysozoa</taxon>
        <taxon>Arthropoda</taxon>
        <taxon>Hexapoda</taxon>
        <taxon>Insecta</taxon>
        <taxon>Pterygota</taxon>
        <taxon>Neoptera</taxon>
        <taxon>Endopterygota</taxon>
        <taxon>Diptera</taxon>
        <taxon>Nematocera</taxon>
        <taxon>Chironomoidea</taxon>
        <taxon>Chironomidae</taxon>
        <taxon>Clunio</taxon>
    </lineage>
</organism>
<dbReference type="InterPro" id="IPR013584">
    <property type="entry name" value="RAP"/>
</dbReference>
<protein>
    <submittedName>
        <fullName evidence="2">CLUMA_CG000085, isoform A</fullName>
    </submittedName>
</protein>
<reference evidence="2 3" key="1">
    <citation type="submission" date="2015-04" db="EMBL/GenBank/DDBJ databases">
        <authorList>
            <person name="Syromyatnikov M.Y."/>
            <person name="Popov V.N."/>
        </authorList>
    </citation>
    <scope>NUCLEOTIDE SEQUENCE [LARGE SCALE GENOMIC DNA]</scope>
</reference>
<dbReference type="Pfam" id="PF06743">
    <property type="entry name" value="FAST_1"/>
    <property type="match status" value="1"/>
</dbReference>
<gene>
    <name evidence="2" type="ORF">CLUMA_CG000085</name>
</gene>